<keyword evidence="2" id="KW-1185">Reference proteome</keyword>
<dbReference type="WBParaSite" id="Csp11.Scaffold630.g19998.t1">
    <property type="protein sequence ID" value="Csp11.Scaffold630.g19998.t1"/>
    <property type="gene ID" value="Csp11.Scaffold630.g19998"/>
</dbReference>
<name>A0A1I7UWC5_9PELO</name>
<protein>
    <submittedName>
        <fullName evidence="3">Astacin domain-containing protein</fullName>
    </submittedName>
</protein>
<dbReference type="AlphaFoldDB" id="A0A1I7UWC5"/>
<reference evidence="3" key="1">
    <citation type="submission" date="2016-11" db="UniProtKB">
        <authorList>
            <consortium name="WormBaseParasite"/>
        </authorList>
    </citation>
    <scope>IDENTIFICATION</scope>
</reference>
<proteinExistence type="predicted"/>
<accession>A0A1I7UWC5</accession>
<dbReference type="eggNOG" id="ENOG502TIHQ">
    <property type="taxonomic scope" value="Eukaryota"/>
</dbReference>
<feature type="chain" id="PRO_5009309485" evidence="1">
    <location>
        <begin position="21"/>
        <end position="190"/>
    </location>
</feature>
<evidence type="ECO:0000313" key="2">
    <source>
        <dbReference type="Proteomes" id="UP000095282"/>
    </source>
</evidence>
<sequence>MKPVLIAAFVLIFSNLNVSAKRLRIEINLDDGKNGNCQKYVQNSEDQILFINHIRALGFDPNPSNPTERKDSKDLLFLMAVTTKKQMMSSQIEYRYLEGAMDMFKYMNPSVLASQNFEPKRHLNIADFKYFIDDESIQFYNSSSDCISEGYPNNLIADHGIYAMRAGRNLDRIYFEPDGVGEYISFPKNA</sequence>
<dbReference type="Proteomes" id="UP000095282">
    <property type="component" value="Unplaced"/>
</dbReference>
<keyword evidence="1" id="KW-0732">Signal</keyword>
<evidence type="ECO:0000313" key="3">
    <source>
        <dbReference type="WBParaSite" id="Csp11.Scaffold630.g19998.t1"/>
    </source>
</evidence>
<evidence type="ECO:0000256" key="1">
    <source>
        <dbReference type="SAM" id="SignalP"/>
    </source>
</evidence>
<organism evidence="2 3">
    <name type="scientific">Caenorhabditis tropicalis</name>
    <dbReference type="NCBI Taxonomy" id="1561998"/>
    <lineage>
        <taxon>Eukaryota</taxon>
        <taxon>Metazoa</taxon>
        <taxon>Ecdysozoa</taxon>
        <taxon>Nematoda</taxon>
        <taxon>Chromadorea</taxon>
        <taxon>Rhabditida</taxon>
        <taxon>Rhabditina</taxon>
        <taxon>Rhabditomorpha</taxon>
        <taxon>Rhabditoidea</taxon>
        <taxon>Rhabditidae</taxon>
        <taxon>Peloderinae</taxon>
        <taxon>Caenorhabditis</taxon>
    </lineage>
</organism>
<feature type="signal peptide" evidence="1">
    <location>
        <begin position="1"/>
        <end position="20"/>
    </location>
</feature>